<dbReference type="Pfam" id="PF04932">
    <property type="entry name" value="Wzy_C"/>
    <property type="match status" value="1"/>
</dbReference>
<feature type="transmembrane region" description="Helical" evidence="5">
    <location>
        <begin position="170"/>
        <end position="190"/>
    </location>
</feature>
<evidence type="ECO:0000256" key="5">
    <source>
        <dbReference type="SAM" id="Phobius"/>
    </source>
</evidence>
<feature type="transmembrane region" description="Helical" evidence="5">
    <location>
        <begin position="129"/>
        <end position="150"/>
    </location>
</feature>
<keyword evidence="7" id="KW-0436">Ligase</keyword>
<evidence type="ECO:0000313" key="7">
    <source>
        <dbReference type="EMBL" id="UTW04579.1"/>
    </source>
</evidence>
<comment type="subcellular location">
    <subcellularLocation>
        <location evidence="1">Membrane</location>
        <topology evidence="1">Multi-pass membrane protein</topology>
    </subcellularLocation>
</comment>
<feature type="transmembrane region" description="Helical" evidence="5">
    <location>
        <begin position="377"/>
        <end position="395"/>
    </location>
</feature>
<feature type="domain" description="O-antigen ligase-related" evidence="6">
    <location>
        <begin position="204"/>
        <end position="354"/>
    </location>
</feature>
<evidence type="ECO:0000259" key="6">
    <source>
        <dbReference type="Pfam" id="PF04932"/>
    </source>
</evidence>
<keyword evidence="4 5" id="KW-0472">Membrane</keyword>
<accession>A0ABY5GZ80</accession>
<evidence type="ECO:0000313" key="8">
    <source>
        <dbReference type="Proteomes" id="UP001059950"/>
    </source>
</evidence>
<evidence type="ECO:0000256" key="3">
    <source>
        <dbReference type="ARBA" id="ARBA00022989"/>
    </source>
</evidence>
<sequence>MASIQQLADKQCDQFLTAVFCVTTAAVCFSGSSKVFVSLLQVSTFEIIFIVCALFFLFRQGCSMRLRIPSGILILTLLFLSIPTLAALDRWYYERPFADFSVIKTASLYIHLLYLLVLLIFLRVSAYGVLFFCYTLLISSSVIALLYYFYALILHVGPDYMIKNALFAANIRHTGFTVATATLTSAALLLIHSSSPVKTNLMTFAFILNFSFLIWLGSRTGIVVTMIGLVLLVMIANRKKLAKTGSRLLVSACLAIILATAGSVYDWNGPNRIQHQFQEVKAAQLKQDTAPDLSSGRATLWRDAINAGKQSPWFGKGMEASFIRSGGDSSQFMHPHNSLIQLFLETGLVGLIIALLLFSALCRQIIYSVIHYQNDRLVHALTSSLILFSLCLLSLTSGALYFAQPLFLFTAAIAILLSLQESNSLNKARNTPA</sequence>
<keyword evidence="3 5" id="KW-1133">Transmembrane helix</keyword>
<feature type="transmembrane region" description="Helical" evidence="5">
    <location>
        <begin position="12"/>
        <end position="32"/>
    </location>
</feature>
<dbReference type="Proteomes" id="UP001059950">
    <property type="component" value="Chromosome"/>
</dbReference>
<evidence type="ECO:0000256" key="1">
    <source>
        <dbReference type="ARBA" id="ARBA00004141"/>
    </source>
</evidence>
<dbReference type="PANTHER" id="PTHR37422:SF13">
    <property type="entry name" value="LIPOPOLYSACCHARIDE BIOSYNTHESIS PROTEIN PA4999-RELATED"/>
    <property type="match status" value="1"/>
</dbReference>
<feature type="transmembrane region" description="Helical" evidence="5">
    <location>
        <begin position="339"/>
        <end position="365"/>
    </location>
</feature>
<dbReference type="EMBL" id="CP073344">
    <property type="protein sequence ID" value="UTW04579.1"/>
    <property type="molecule type" value="Genomic_DNA"/>
</dbReference>
<reference evidence="7" key="1">
    <citation type="submission" date="2021-04" db="EMBL/GenBank/DDBJ databases">
        <title>Oceanospirillales bacteria with DddD are important DMSP degraders in coastal seawater.</title>
        <authorList>
            <person name="Liu J."/>
        </authorList>
    </citation>
    <scope>NUCLEOTIDE SEQUENCE</scope>
    <source>
        <strain evidence="7">GY6</strain>
    </source>
</reference>
<feature type="transmembrane region" description="Helical" evidence="5">
    <location>
        <begin position="70"/>
        <end position="88"/>
    </location>
</feature>
<feature type="transmembrane region" description="Helical" evidence="5">
    <location>
        <begin position="401"/>
        <end position="419"/>
    </location>
</feature>
<dbReference type="PANTHER" id="PTHR37422">
    <property type="entry name" value="TEICHURONIC ACID BIOSYNTHESIS PROTEIN TUAE"/>
    <property type="match status" value="1"/>
</dbReference>
<organism evidence="7 8">
    <name type="scientific">Amphritea atlantica</name>
    <dbReference type="NCBI Taxonomy" id="355243"/>
    <lineage>
        <taxon>Bacteria</taxon>
        <taxon>Pseudomonadati</taxon>
        <taxon>Pseudomonadota</taxon>
        <taxon>Gammaproteobacteria</taxon>
        <taxon>Oceanospirillales</taxon>
        <taxon>Oceanospirillaceae</taxon>
        <taxon>Amphritea</taxon>
    </lineage>
</organism>
<name>A0ABY5GZ80_9GAMM</name>
<dbReference type="GO" id="GO:0016874">
    <property type="term" value="F:ligase activity"/>
    <property type="evidence" value="ECO:0007669"/>
    <property type="project" value="UniProtKB-KW"/>
</dbReference>
<gene>
    <name evidence="7" type="ORF">KDX31_06130</name>
</gene>
<proteinExistence type="predicted"/>
<dbReference type="InterPro" id="IPR007016">
    <property type="entry name" value="O-antigen_ligase-rel_domated"/>
</dbReference>
<evidence type="ECO:0000256" key="4">
    <source>
        <dbReference type="ARBA" id="ARBA00023136"/>
    </source>
</evidence>
<feature type="transmembrane region" description="Helical" evidence="5">
    <location>
        <begin position="248"/>
        <end position="265"/>
    </location>
</feature>
<dbReference type="InterPro" id="IPR051533">
    <property type="entry name" value="WaaL-like"/>
</dbReference>
<evidence type="ECO:0000256" key="2">
    <source>
        <dbReference type="ARBA" id="ARBA00022692"/>
    </source>
</evidence>
<keyword evidence="8" id="KW-1185">Reference proteome</keyword>
<keyword evidence="2 5" id="KW-0812">Transmembrane</keyword>
<feature type="transmembrane region" description="Helical" evidence="5">
    <location>
        <begin position="220"/>
        <end position="236"/>
    </location>
</feature>
<protein>
    <submittedName>
        <fullName evidence="7">O-antigen ligase family protein</fullName>
    </submittedName>
</protein>
<feature type="transmembrane region" description="Helical" evidence="5">
    <location>
        <begin position="100"/>
        <end position="122"/>
    </location>
</feature>
<feature type="transmembrane region" description="Helical" evidence="5">
    <location>
        <begin position="38"/>
        <end position="58"/>
    </location>
</feature>